<organism evidence="1 2">
    <name type="scientific">Oryza sativa subsp. japonica</name>
    <name type="common">Rice</name>
    <dbReference type="NCBI Taxonomy" id="39947"/>
    <lineage>
        <taxon>Eukaryota</taxon>
        <taxon>Viridiplantae</taxon>
        <taxon>Streptophyta</taxon>
        <taxon>Embryophyta</taxon>
        <taxon>Tracheophyta</taxon>
        <taxon>Spermatophyta</taxon>
        <taxon>Magnoliopsida</taxon>
        <taxon>Liliopsida</taxon>
        <taxon>Poales</taxon>
        <taxon>Poaceae</taxon>
        <taxon>BOP clade</taxon>
        <taxon>Oryzoideae</taxon>
        <taxon>Oryzeae</taxon>
        <taxon>Oryzinae</taxon>
        <taxon>Oryza</taxon>
        <taxon>Oryza sativa</taxon>
    </lineage>
</organism>
<dbReference type="Gramene" id="Os09t0460250-01">
    <property type="protein sequence ID" value="Os09t0460250-01"/>
    <property type="gene ID" value="Os09g0460250"/>
</dbReference>
<dbReference type="PaxDb" id="39947-A0A0N7KQY0"/>
<gene>
    <name evidence="1" type="ordered locus">Os09g0460250</name>
    <name evidence="1" type="ORF">OSNPB_090460250</name>
</gene>
<name>A0A0N7KQY0_ORYSJ</name>
<accession>A0A0N7KQY0</accession>
<evidence type="ECO:0000313" key="1">
    <source>
        <dbReference type="EMBL" id="BAT08474.1"/>
    </source>
</evidence>
<dbReference type="EMBL" id="AP014965">
    <property type="protein sequence ID" value="BAT08474.1"/>
    <property type="molecule type" value="Genomic_DNA"/>
</dbReference>
<sequence>MLWEVIALKAEWANPDLCDIVNNGERVEDGTAHPATEGRIWENRDIRNLFQRSIDSRNRNNTAQSILPRAWNNIPGHPYPILCLKVKELRHFQQSLYNSVRPPLVKGYAA</sequence>
<reference evidence="2" key="1">
    <citation type="journal article" date="2005" name="Nature">
        <title>The map-based sequence of the rice genome.</title>
        <authorList>
            <consortium name="International rice genome sequencing project (IRGSP)"/>
            <person name="Matsumoto T."/>
            <person name="Wu J."/>
            <person name="Kanamori H."/>
            <person name="Katayose Y."/>
            <person name="Fujisawa M."/>
            <person name="Namiki N."/>
            <person name="Mizuno H."/>
            <person name="Yamamoto K."/>
            <person name="Antonio B.A."/>
            <person name="Baba T."/>
            <person name="Sakata K."/>
            <person name="Nagamura Y."/>
            <person name="Aoki H."/>
            <person name="Arikawa K."/>
            <person name="Arita K."/>
            <person name="Bito T."/>
            <person name="Chiden Y."/>
            <person name="Fujitsuka N."/>
            <person name="Fukunaka R."/>
            <person name="Hamada M."/>
            <person name="Harada C."/>
            <person name="Hayashi A."/>
            <person name="Hijishita S."/>
            <person name="Honda M."/>
            <person name="Hosokawa S."/>
            <person name="Ichikawa Y."/>
            <person name="Idonuma A."/>
            <person name="Iijima M."/>
            <person name="Ikeda M."/>
            <person name="Ikeno M."/>
            <person name="Ito K."/>
            <person name="Ito S."/>
            <person name="Ito T."/>
            <person name="Ito Y."/>
            <person name="Ito Y."/>
            <person name="Iwabuchi A."/>
            <person name="Kamiya K."/>
            <person name="Karasawa W."/>
            <person name="Kurita K."/>
            <person name="Katagiri S."/>
            <person name="Kikuta A."/>
            <person name="Kobayashi H."/>
            <person name="Kobayashi N."/>
            <person name="Machita K."/>
            <person name="Maehara T."/>
            <person name="Masukawa M."/>
            <person name="Mizubayashi T."/>
            <person name="Mukai Y."/>
            <person name="Nagasaki H."/>
            <person name="Nagata Y."/>
            <person name="Naito S."/>
            <person name="Nakashima M."/>
            <person name="Nakama Y."/>
            <person name="Nakamichi Y."/>
            <person name="Nakamura M."/>
            <person name="Meguro A."/>
            <person name="Negishi M."/>
            <person name="Ohta I."/>
            <person name="Ohta T."/>
            <person name="Okamoto M."/>
            <person name="Ono N."/>
            <person name="Saji S."/>
            <person name="Sakaguchi M."/>
            <person name="Sakai K."/>
            <person name="Shibata M."/>
            <person name="Shimokawa T."/>
            <person name="Song J."/>
            <person name="Takazaki Y."/>
            <person name="Terasawa K."/>
            <person name="Tsugane M."/>
            <person name="Tsuji K."/>
            <person name="Ueda S."/>
            <person name="Waki K."/>
            <person name="Yamagata H."/>
            <person name="Yamamoto M."/>
            <person name="Yamamoto S."/>
            <person name="Yamane H."/>
            <person name="Yoshiki S."/>
            <person name="Yoshihara R."/>
            <person name="Yukawa K."/>
            <person name="Zhong H."/>
            <person name="Yano M."/>
            <person name="Yuan Q."/>
            <person name="Ouyang S."/>
            <person name="Liu J."/>
            <person name="Jones K.M."/>
            <person name="Gansberger K."/>
            <person name="Moffat K."/>
            <person name="Hill J."/>
            <person name="Bera J."/>
            <person name="Fadrosh D."/>
            <person name="Jin S."/>
            <person name="Johri S."/>
            <person name="Kim M."/>
            <person name="Overton L."/>
            <person name="Reardon M."/>
            <person name="Tsitrin T."/>
            <person name="Vuong H."/>
            <person name="Weaver B."/>
            <person name="Ciecko A."/>
            <person name="Tallon L."/>
            <person name="Jackson J."/>
            <person name="Pai G."/>
            <person name="Aken S.V."/>
            <person name="Utterback T."/>
            <person name="Reidmuller S."/>
            <person name="Feldblyum T."/>
            <person name="Hsiao J."/>
            <person name="Zismann V."/>
            <person name="Iobst S."/>
            <person name="de Vazeille A.R."/>
            <person name="Buell C.R."/>
            <person name="Ying K."/>
            <person name="Li Y."/>
            <person name="Lu T."/>
            <person name="Huang Y."/>
            <person name="Zhao Q."/>
            <person name="Feng Q."/>
            <person name="Zhang L."/>
            <person name="Zhu J."/>
            <person name="Weng Q."/>
            <person name="Mu J."/>
            <person name="Lu Y."/>
            <person name="Fan D."/>
            <person name="Liu Y."/>
            <person name="Guan J."/>
            <person name="Zhang Y."/>
            <person name="Yu S."/>
            <person name="Liu X."/>
            <person name="Zhang Y."/>
            <person name="Hong G."/>
            <person name="Han B."/>
            <person name="Choisne N."/>
            <person name="Demange N."/>
            <person name="Orjeda G."/>
            <person name="Samain S."/>
            <person name="Cattolico L."/>
            <person name="Pelletier E."/>
            <person name="Couloux A."/>
            <person name="Segurens B."/>
            <person name="Wincker P."/>
            <person name="D'Hont A."/>
            <person name="Scarpelli C."/>
            <person name="Weissenbach J."/>
            <person name="Salanoubat M."/>
            <person name="Quetier F."/>
            <person name="Yu Y."/>
            <person name="Kim H.R."/>
            <person name="Rambo T."/>
            <person name="Currie J."/>
            <person name="Collura K."/>
            <person name="Luo M."/>
            <person name="Yang T."/>
            <person name="Ammiraju J.S.S."/>
            <person name="Engler F."/>
            <person name="Soderlund C."/>
            <person name="Wing R.A."/>
            <person name="Palmer L.E."/>
            <person name="de la Bastide M."/>
            <person name="Spiegel L."/>
            <person name="Nascimento L."/>
            <person name="Zutavern T."/>
            <person name="O'Shaughnessy A."/>
            <person name="Dike S."/>
            <person name="Dedhia N."/>
            <person name="Preston R."/>
            <person name="Balija V."/>
            <person name="McCombie W.R."/>
            <person name="Chow T."/>
            <person name="Chen H."/>
            <person name="Chung M."/>
            <person name="Chen C."/>
            <person name="Shaw J."/>
            <person name="Wu H."/>
            <person name="Hsiao K."/>
            <person name="Chao Y."/>
            <person name="Chu M."/>
            <person name="Cheng C."/>
            <person name="Hour A."/>
            <person name="Lee P."/>
            <person name="Lin S."/>
            <person name="Lin Y."/>
            <person name="Liou J."/>
            <person name="Liu S."/>
            <person name="Hsing Y."/>
            <person name="Raghuvanshi S."/>
            <person name="Mohanty A."/>
            <person name="Bharti A.K."/>
            <person name="Gaur A."/>
            <person name="Gupta V."/>
            <person name="Kumar D."/>
            <person name="Ravi V."/>
            <person name="Vij S."/>
            <person name="Kapur A."/>
            <person name="Khurana P."/>
            <person name="Khurana P."/>
            <person name="Khurana J.P."/>
            <person name="Tyagi A.K."/>
            <person name="Gaikwad K."/>
            <person name="Singh A."/>
            <person name="Dalal V."/>
            <person name="Srivastava S."/>
            <person name="Dixit A."/>
            <person name="Pal A.K."/>
            <person name="Ghazi I.A."/>
            <person name="Yadav M."/>
            <person name="Pandit A."/>
            <person name="Bhargava A."/>
            <person name="Sureshbabu K."/>
            <person name="Batra K."/>
            <person name="Sharma T.R."/>
            <person name="Mohapatra T."/>
            <person name="Singh N.K."/>
            <person name="Messing J."/>
            <person name="Nelson A.B."/>
            <person name="Fuks G."/>
            <person name="Kavchok S."/>
            <person name="Keizer G."/>
            <person name="Linton E."/>
            <person name="Llaca V."/>
            <person name="Song R."/>
            <person name="Tanyolac B."/>
            <person name="Young S."/>
            <person name="Ho-Il K."/>
            <person name="Hahn J.H."/>
            <person name="Sangsakoo G."/>
            <person name="Vanavichit A."/>
            <person name="de Mattos Luiz.A.T."/>
            <person name="Zimmer P.D."/>
            <person name="Malone G."/>
            <person name="Dellagostin O."/>
            <person name="de Oliveira A.C."/>
            <person name="Bevan M."/>
            <person name="Bancroft I."/>
            <person name="Minx P."/>
            <person name="Cordum H."/>
            <person name="Wilson R."/>
            <person name="Cheng Z."/>
            <person name="Jin W."/>
            <person name="Jiang J."/>
            <person name="Leong S.A."/>
            <person name="Iwama H."/>
            <person name="Gojobori T."/>
            <person name="Itoh T."/>
            <person name="Niimura Y."/>
            <person name="Fujii Y."/>
            <person name="Habara T."/>
            <person name="Sakai H."/>
            <person name="Sato Y."/>
            <person name="Wilson G."/>
            <person name="Kumar K."/>
            <person name="McCouch S."/>
            <person name="Juretic N."/>
            <person name="Hoen D."/>
            <person name="Wright S."/>
            <person name="Bruskiewich R."/>
            <person name="Bureau T."/>
            <person name="Miyao A."/>
            <person name="Hirochika H."/>
            <person name="Nishikawa T."/>
            <person name="Kadowaki K."/>
            <person name="Sugiura M."/>
            <person name="Burr B."/>
            <person name="Sasaki T."/>
        </authorList>
    </citation>
    <scope>NUCLEOTIDE SEQUENCE [LARGE SCALE GENOMIC DNA]</scope>
    <source>
        <strain evidence="2">cv. Nipponbare</strain>
    </source>
</reference>
<dbReference type="AlphaFoldDB" id="A0A0N7KQY0"/>
<keyword evidence="2" id="KW-1185">Reference proteome</keyword>
<evidence type="ECO:0000313" key="2">
    <source>
        <dbReference type="Proteomes" id="UP000059680"/>
    </source>
</evidence>
<dbReference type="InParanoid" id="A0A0N7KQY0"/>
<dbReference type="Proteomes" id="UP000059680">
    <property type="component" value="Chromosome 9"/>
</dbReference>
<protein>
    <submittedName>
        <fullName evidence="1">Os09g0460250 protein</fullName>
    </submittedName>
</protein>
<reference evidence="1 2" key="2">
    <citation type="journal article" date="2013" name="Plant Cell Physiol.">
        <title>Rice Annotation Project Database (RAP-DB): an integrative and interactive database for rice genomics.</title>
        <authorList>
            <person name="Sakai H."/>
            <person name="Lee S.S."/>
            <person name="Tanaka T."/>
            <person name="Numa H."/>
            <person name="Kim J."/>
            <person name="Kawahara Y."/>
            <person name="Wakimoto H."/>
            <person name="Yang C.C."/>
            <person name="Iwamoto M."/>
            <person name="Abe T."/>
            <person name="Yamada Y."/>
            <person name="Muto A."/>
            <person name="Inokuchi H."/>
            <person name="Ikemura T."/>
            <person name="Matsumoto T."/>
            <person name="Sasaki T."/>
            <person name="Itoh T."/>
        </authorList>
    </citation>
    <scope>NUCLEOTIDE SEQUENCE [LARGE SCALE GENOMIC DNA]</scope>
    <source>
        <strain evidence="2">cv. Nipponbare</strain>
    </source>
</reference>
<proteinExistence type="predicted"/>
<reference evidence="1 2" key="3">
    <citation type="journal article" date="2013" name="Rice">
        <title>Improvement of the Oryza sativa Nipponbare reference genome using next generation sequence and optical map data.</title>
        <authorList>
            <person name="Kawahara Y."/>
            <person name="de la Bastide M."/>
            <person name="Hamilton J.P."/>
            <person name="Kanamori H."/>
            <person name="McCombie W.R."/>
            <person name="Ouyang S."/>
            <person name="Schwartz D.C."/>
            <person name="Tanaka T."/>
            <person name="Wu J."/>
            <person name="Zhou S."/>
            <person name="Childs K.L."/>
            <person name="Davidson R.M."/>
            <person name="Lin H."/>
            <person name="Quesada-Ocampo L."/>
            <person name="Vaillancourt B."/>
            <person name="Sakai H."/>
            <person name="Lee S.S."/>
            <person name="Kim J."/>
            <person name="Numa H."/>
            <person name="Itoh T."/>
            <person name="Buell C.R."/>
            <person name="Matsumoto T."/>
        </authorList>
    </citation>
    <scope>NUCLEOTIDE SEQUENCE [LARGE SCALE GENOMIC DNA]</scope>
    <source>
        <strain evidence="2">cv. Nipponbare</strain>
    </source>
</reference>